<dbReference type="GO" id="GO:0003700">
    <property type="term" value="F:DNA-binding transcription factor activity"/>
    <property type="evidence" value="ECO:0007669"/>
    <property type="project" value="TreeGrafter"/>
</dbReference>
<dbReference type="CDD" id="cd06267">
    <property type="entry name" value="PBP1_LacI_sugar_binding-like"/>
    <property type="match status" value="1"/>
</dbReference>
<evidence type="ECO:0000256" key="4">
    <source>
        <dbReference type="ARBA" id="ARBA00023163"/>
    </source>
</evidence>
<evidence type="ECO:0000256" key="1">
    <source>
        <dbReference type="ARBA" id="ARBA00022491"/>
    </source>
</evidence>
<evidence type="ECO:0000259" key="5">
    <source>
        <dbReference type="PROSITE" id="PS50932"/>
    </source>
</evidence>
<accession>A0A087CHV7</accession>
<dbReference type="InterPro" id="IPR010982">
    <property type="entry name" value="Lambda_DNA-bd_dom_sf"/>
</dbReference>
<dbReference type="PANTHER" id="PTHR30146">
    <property type="entry name" value="LACI-RELATED TRANSCRIPTIONAL REPRESSOR"/>
    <property type="match status" value="1"/>
</dbReference>
<name>A0A087CHV7_9BIFI</name>
<dbReference type="STRING" id="218140.BPSY_0648"/>
<dbReference type="Gene3D" id="1.10.260.40">
    <property type="entry name" value="lambda repressor-like DNA-binding domains"/>
    <property type="match status" value="1"/>
</dbReference>
<dbReference type="InterPro" id="IPR028082">
    <property type="entry name" value="Peripla_BP_I"/>
</dbReference>
<dbReference type="PROSITE" id="PS00356">
    <property type="entry name" value="HTH_LACI_1"/>
    <property type="match status" value="1"/>
</dbReference>
<dbReference type="SUPFAM" id="SSF47413">
    <property type="entry name" value="lambda repressor-like DNA-binding domains"/>
    <property type="match status" value="1"/>
</dbReference>
<keyword evidence="7" id="KW-1185">Reference proteome</keyword>
<dbReference type="AlphaFoldDB" id="A0A087CHV7"/>
<dbReference type="Proteomes" id="UP000029050">
    <property type="component" value="Unassembled WGS sequence"/>
</dbReference>
<feature type="domain" description="HTH lacI-type" evidence="5">
    <location>
        <begin position="1"/>
        <end position="55"/>
    </location>
</feature>
<reference evidence="6 7" key="1">
    <citation type="submission" date="2014-03" db="EMBL/GenBank/DDBJ databases">
        <title>Genomics of Bifidobacteria.</title>
        <authorList>
            <person name="Ventura M."/>
            <person name="Milani C."/>
            <person name="Lugli G.A."/>
        </authorList>
    </citation>
    <scope>NUCLEOTIDE SEQUENCE [LARGE SCALE GENOMIC DNA]</scope>
    <source>
        <strain evidence="6 7">LMG 21775</strain>
    </source>
</reference>
<dbReference type="eggNOG" id="COG1609">
    <property type="taxonomic scope" value="Bacteria"/>
</dbReference>
<gene>
    <name evidence="6" type="ORF">BPSY_0648</name>
</gene>
<keyword evidence="4" id="KW-0804">Transcription</keyword>
<dbReference type="Pfam" id="PF00356">
    <property type="entry name" value="LacI"/>
    <property type="match status" value="1"/>
</dbReference>
<evidence type="ECO:0000313" key="7">
    <source>
        <dbReference type="Proteomes" id="UP000029050"/>
    </source>
</evidence>
<evidence type="ECO:0000313" key="6">
    <source>
        <dbReference type="EMBL" id="KFI82857.1"/>
    </source>
</evidence>
<dbReference type="SUPFAM" id="SSF53822">
    <property type="entry name" value="Periplasmic binding protein-like I"/>
    <property type="match status" value="1"/>
</dbReference>
<dbReference type="GO" id="GO:0000976">
    <property type="term" value="F:transcription cis-regulatory region binding"/>
    <property type="evidence" value="ECO:0007669"/>
    <property type="project" value="TreeGrafter"/>
</dbReference>
<dbReference type="CDD" id="cd01392">
    <property type="entry name" value="HTH_LacI"/>
    <property type="match status" value="1"/>
</dbReference>
<keyword evidence="3" id="KW-0238">DNA-binding</keyword>
<dbReference type="PROSITE" id="PS50932">
    <property type="entry name" value="HTH_LACI_2"/>
    <property type="match status" value="1"/>
</dbReference>
<dbReference type="EMBL" id="JGZI01000008">
    <property type="protein sequence ID" value="KFI82857.1"/>
    <property type="molecule type" value="Genomic_DNA"/>
</dbReference>
<dbReference type="SMART" id="SM00354">
    <property type="entry name" value="HTH_LACI"/>
    <property type="match status" value="1"/>
</dbReference>
<evidence type="ECO:0000256" key="3">
    <source>
        <dbReference type="ARBA" id="ARBA00023125"/>
    </source>
</evidence>
<comment type="caution">
    <text evidence="6">The sequence shown here is derived from an EMBL/GenBank/DDBJ whole genome shotgun (WGS) entry which is preliminary data.</text>
</comment>
<proteinExistence type="predicted"/>
<dbReference type="InterPro" id="IPR046335">
    <property type="entry name" value="LacI/GalR-like_sensor"/>
</dbReference>
<dbReference type="PANTHER" id="PTHR30146:SF148">
    <property type="entry name" value="HTH-TYPE TRANSCRIPTIONAL REPRESSOR PURR-RELATED"/>
    <property type="match status" value="1"/>
</dbReference>
<protein>
    <submittedName>
        <fullName evidence="6">LacI-type transcriptional regulator</fullName>
    </submittedName>
</protein>
<dbReference type="Gene3D" id="3.40.50.2300">
    <property type="match status" value="2"/>
</dbReference>
<dbReference type="Pfam" id="PF13377">
    <property type="entry name" value="Peripla_BP_3"/>
    <property type="match status" value="1"/>
</dbReference>
<dbReference type="InterPro" id="IPR000843">
    <property type="entry name" value="HTH_LacI"/>
</dbReference>
<organism evidence="6 7">
    <name type="scientific">Bifidobacterium psychraerophilum</name>
    <dbReference type="NCBI Taxonomy" id="218140"/>
    <lineage>
        <taxon>Bacteria</taxon>
        <taxon>Bacillati</taxon>
        <taxon>Actinomycetota</taxon>
        <taxon>Actinomycetes</taxon>
        <taxon>Bifidobacteriales</taxon>
        <taxon>Bifidobacteriaceae</taxon>
        <taxon>Bifidobacterium</taxon>
    </lineage>
</organism>
<evidence type="ECO:0000256" key="2">
    <source>
        <dbReference type="ARBA" id="ARBA00023015"/>
    </source>
</evidence>
<sequence length="341" mass="37387">MLLKDIAEMASVSLSTVSRALHNDERISEATRLRIQAIAEREHFVLSKSASALASRKSFRISALFVDRFNTWFTSTSFEGLYTTIAGSGYDLFPIVLHTPEQMDSYFRSISENKNTDGIIIASILLSPEQSSQLADANIPIVGLDSQDTEGYDAAVLLDNTASMRDAAEHIRDLGHPQVGLVEFPQPGSFRRYSFTERIPTFELALGAAGYDPRNVQRFRSENNRADAQGVASLCAQILSAQTRPTVLFVETDDFAITLIAALQQRGIQVPRDISVIGFDDNAASELVGLATFHQDALDDARLAASKLLDILNGRQLAEAYSYSRTTFIARSSLGPAFPDV</sequence>
<keyword evidence="1" id="KW-0678">Repressor</keyword>
<keyword evidence="2" id="KW-0805">Transcription regulation</keyword>